<gene>
    <name evidence="1" type="ORF">S03H2_38144</name>
</gene>
<dbReference type="AlphaFoldDB" id="X1G9T8"/>
<feature type="non-terminal residue" evidence="1">
    <location>
        <position position="57"/>
    </location>
</feature>
<dbReference type="EMBL" id="BARU01023509">
    <property type="protein sequence ID" value="GAH53962.1"/>
    <property type="molecule type" value="Genomic_DNA"/>
</dbReference>
<sequence>MKDNKMKNKKRTYFQNLEEVPKLKKLPDEPIFYHHDECDCIKCRARTEKGGLDYDPT</sequence>
<protein>
    <submittedName>
        <fullName evidence="1">Uncharacterized protein</fullName>
    </submittedName>
</protein>
<proteinExistence type="predicted"/>
<name>X1G9T8_9ZZZZ</name>
<evidence type="ECO:0000313" key="1">
    <source>
        <dbReference type="EMBL" id="GAH53962.1"/>
    </source>
</evidence>
<accession>X1G9T8</accession>
<organism evidence="1">
    <name type="scientific">marine sediment metagenome</name>
    <dbReference type="NCBI Taxonomy" id="412755"/>
    <lineage>
        <taxon>unclassified sequences</taxon>
        <taxon>metagenomes</taxon>
        <taxon>ecological metagenomes</taxon>
    </lineage>
</organism>
<comment type="caution">
    <text evidence="1">The sequence shown here is derived from an EMBL/GenBank/DDBJ whole genome shotgun (WGS) entry which is preliminary data.</text>
</comment>
<reference evidence="1" key="1">
    <citation type="journal article" date="2014" name="Front. Microbiol.">
        <title>High frequency of phylogenetically diverse reductive dehalogenase-homologous genes in deep subseafloor sedimentary metagenomes.</title>
        <authorList>
            <person name="Kawai M."/>
            <person name="Futagami T."/>
            <person name="Toyoda A."/>
            <person name="Takaki Y."/>
            <person name="Nishi S."/>
            <person name="Hori S."/>
            <person name="Arai W."/>
            <person name="Tsubouchi T."/>
            <person name="Morono Y."/>
            <person name="Uchiyama I."/>
            <person name="Ito T."/>
            <person name="Fujiyama A."/>
            <person name="Inagaki F."/>
            <person name="Takami H."/>
        </authorList>
    </citation>
    <scope>NUCLEOTIDE SEQUENCE</scope>
    <source>
        <strain evidence="1">Expedition CK06-06</strain>
    </source>
</reference>